<dbReference type="Proteomes" id="UP000199137">
    <property type="component" value="Unassembled WGS sequence"/>
</dbReference>
<dbReference type="EMBL" id="FOWC01000019">
    <property type="protein sequence ID" value="SFQ68296.1"/>
    <property type="molecule type" value="Genomic_DNA"/>
</dbReference>
<sequence length="125" mass="13565">MPILWHSGKCHGEFLCGSRLDKRLSRYLAKRGRAGNSLRSSVSAGRIAGGQCQLPRYIRPSYLAPGRNTQLGSLDVTIAAEVIDSLFFGVPKGPHCIQARPPSLDQSIHTLSTVQPQNVNAWIAA</sequence>
<dbReference type="AlphaFoldDB" id="A0A1I6AHV6"/>
<name>A0A1I6AHV6_9PSEU</name>
<gene>
    <name evidence="1" type="ORF">SAMN05421854_11930</name>
</gene>
<organism evidence="1 2">
    <name type="scientific">Amycolatopsis rubida</name>
    <dbReference type="NCBI Taxonomy" id="112413"/>
    <lineage>
        <taxon>Bacteria</taxon>
        <taxon>Bacillati</taxon>
        <taxon>Actinomycetota</taxon>
        <taxon>Actinomycetes</taxon>
        <taxon>Pseudonocardiales</taxon>
        <taxon>Pseudonocardiaceae</taxon>
        <taxon>Amycolatopsis</taxon>
    </lineage>
</organism>
<proteinExistence type="predicted"/>
<protein>
    <submittedName>
        <fullName evidence="1">Uncharacterized protein</fullName>
    </submittedName>
</protein>
<reference evidence="2" key="1">
    <citation type="submission" date="2016-10" db="EMBL/GenBank/DDBJ databases">
        <authorList>
            <person name="Varghese N."/>
            <person name="Submissions S."/>
        </authorList>
    </citation>
    <scope>NUCLEOTIDE SEQUENCE [LARGE SCALE GENOMIC DNA]</scope>
    <source>
        <strain evidence="2">DSM 44637</strain>
    </source>
</reference>
<evidence type="ECO:0000313" key="2">
    <source>
        <dbReference type="Proteomes" id="UP000199137"/>
    </source>
</evidence>
<evidence type="ECO:0000313" key="1">
    <source>
        <dbReference type="EMBL" id="SFQ68296.1"/>
    </source>
</evidence>
<accession>A0A1I6AHV6</accession>